<dbReference type="Gene3D" id="1.10.418.70">
    <property type="entry name" value="Intraflagellar transport protein 81, N-terminal domain"/>
    <property type="match status" value="1"/>
</dbReference>
<dbReference type="GO" id="GO:0060271">
    <property type="term" value="P:cilium assembly"/>
    <property type="evidence" value="ECO:0007669"/>
    <property type="project" value="InterPro"/>
</dbReference>
<comment type="subcellular location">
    <subcellularLocation>
        <location evidence="1">Cell projection</location>
        <location evidence="1">Cilium</location>
    </subcellularLocation>
</comment>
<feature type="coiled-coil region" evidence="7">
    <location>
        <begin position="172"/>
        <end position="257"/>
    </location>
</feature>
<evidence type="ECO:0000256" key="5">
    <source>
        <dbReference type="ARBA" id="ARBA00023273"/>
    </source>
</evidence>
<accession>A0A914L8C8</accession>
<reference evidence="10" key="1">
    <citation type="submission" date="2022-11" db="UniProtKB">
        <authorList>
            <consortium name="WormBaseParasite"/>
        </authorList>
    </citation>
    <scope>IDENTIFICATION</scope>
</reference>
<comment type="similarity">
    <text evidence="6">Belongs to the IFT81 family.</text>
</comment>
<evidence type="ECO:0000313" key="9">
    <source>
        <dbReference type="Proteomes" id="UP000887563"/>
    </source>
</evidence>
<dbReference type="InterPro" id="IPR029600">
    <property type="entry name" value="IFT81"/>
</dbReference>
<keyword evidence="3 7" id="KW-0175">Coiled coil</keyword>
<dbReference type="Pfam" id="PF18383">
    <property type="entry name" value="IFT81_CH"/>
    <property type="match status" value="1"/>
</dbReference>
<evidence type="ECO:0000256" key="1">
    <source>
        <dbReference type="ARBA" id="ARBA00004138"/>
    </source>
</evidence>
<dbReference type="InterPro" id="IPR043016">
    <property type="entry name" value="IFT81_N_sf"/>
</dbReference>
<evidence type="ECO:0000259" key="8">
    <source>
        <dbReference type="Pfam" id="PF18383"/>
    </source>
</evidence>
<dbReference type="GO" id="GO:0042073">
    <property type="term" value="P:intraciliary transport"/>
    <property type="evidence" value="ECO:0007669"/>
    <property type="project" value="InterPro"/>
</dbReference>
<dbReference type="PANTHER" id="PTHR15614">
    <property type="entry name" value="INTRAFLAGELLAR TRANSPORT PROTEIN 81 HOMOLOG"/>
    <property type="match status" value="1"/>
</dbReference>
<evidence type="ECO:0000256" key="6">
    <source>
        <dbReference type="ARBA" id="ARBA00043983"/>
    </source>
</evidence>
<dbReference type="WBParaSite" id="Minc3s00336g10457">
    <property type="protein sequence ID" value="Minc3s00336g10457"/>
    <property type="gene ID" value="Minc3s00336g10457"/>
</dbReference>
<evidence type="ECO:0000256" key="4">
    <source>
        <dbReference type="ARBA" id="ARBA00023069"/>
    </source>
</evidence>
<evidence type="ECO:0000256" key="2">
    <source>
        <dbReference type="ARBA" id="ARBA00022794"/>
    </source>
</evidence>
<keyword evidence="9" id="KW-1185">Reference proteome</keyword>
<dbReference type="AlphaFoldDB" id="A0A914L8C8"/>
<evidence type="ECO:0000256" key="7">
    <source>
        <dbReference type="SAM" id="Coils"/>
    </source>
</evidence>
<name>A0A914L8C8_MELIC</name>
<dbReference type="InterPro" id="IPR041146">
    <property type="entry name" value="IFT81_CH"/>
</dbReference>
<feature type="domain" description="IFT81 calponin homology" evidence="8">
    <location>
        <begin position="5"/>
        <end position="131"/>
    </location>
</feature>
<sequence length="373" mass="44248">MSTEILRVIIDGLNAPPFDRNLTLVKLDSMSNEKLLQTLSDVLSWIEGLVPISEFIDIRSESADETAMRILATLRILKYPPPRDIDEIQRWRLDLLEGNKRAIYPILKWIFENVDQLKERIYIGRHLTRVEVPLEEQTPEVTRLMQEMELKMEEFKVLHSQNVEARGDFLRALDVRNDLKAMNEEREQLQRKIERCKRRTSRRPDMGNLLKTSERLRLEMERAQELKMQKMDQERAVNQAEQRMTRLGRVLTEEEHRRDEADPKTIIQKLRREIEVNRYLIDEKLEHDLNTLKTNLEVVQRILAQPNATKADVDKLKERIEQLNSECMELALQRDRRDEASEDKLAIYRHQSVNVQRKKANVADLLQMTRQNI</sequence>
<keyword evidence="2" id="KW-0970">Cilium biogenesis/degradation</keyword>
<dbReference type="GO" id="GO:0030992">
    <property type="term" value="C:intraciliary transport particle B"/>
    <property type="evidence" value="ECO:0007669"/>
    <property type="project" value="InterPro"/>
</dbReference>
<keyword evidence="5" id="KW-0966">Cell projection</keyword>
<organism evidence="9 10">
    <name type="scientific">Meloidogyne incognita</name>
    <name type="common">Southern root-knot nematode worm</name>
    <name type="synonym">Oxyuris incognita</name>
    <dbReference type="NCBI Taxonomy" id="6306"/>
    <lineage>
        <taxon>Eukaryota</taxon>
        <taxon>Metazoa</taxon>
        <taxon>Ecdysozoa</taxon>
        <taxon>Nematoda</taxon>
        <taxon>Chromadorea</taxon>
        <taxon>Rhabditida</taxon>
        <taxon>Tylenchina</taxon>
        <taxon>Tylenchomorpha</taxon>
        <taxon>Tylenchoidea</taxon>
        <taxon>Meloidogynidae</taxon>
        <taxon>Meloidogyninae</taxon>
        <taxon>Meloidogyne</taxon>
        <taxon>Meloidogyne incognita group</taxon>
    </lineage>
</organism>
<dbReference type="Proteomes" id="UP000887563">
    <property type="component" value="Unplaced"/>
</dbReference>
<dbReference type="GO" id="GO:0036064">
    <property type="term" value="C:ciliary basal body"/>
    <property type="evidence" value="ECO:0007669"/>
    <property type="project" value="TreeGrafter"/>
</dbReference>
<dbReference type="PANTHER" id="PTHR15614:SF2">
    <property type="entry name" value="INTRAFLAGELLAR TRANSPORT PROTEIN 81 HOMOLOG"/>
    <property type="match status" value="1"/>
</dbReference>
<evidence type="ECO:0000256" key="3">
    <source>
        <dbReference type="ARBA" id="ARBA00023054"/>
    </source>
</evidence>
<evidence type="ECO:0000313" key="10">
    <source>
        <dbReference type="WBParaSite" id="Minc3s00336g10457"/>
    </source>
</evidence>
<proteinExistence type="inferred from homology"/>
<dbReference type="GO" id="GO:0015631">
    <property type="term" value="F:tubulin binding"/>
    <property type="evidence" value="ECO:0007669"/>
    <property type="project" value="InterPro"/>
</dbReference>
<protein>
    <submittedName>
        <fullName evidence="10">IFT81 calponin homology domain-containing protein</fullName>
    </submittedName>
</protein>
<keyword evidence="4" id="KW-0969">Cilium</keyword>